<name>A0AAP2GU78_9BACT</name>
<protein>
    <submittedName>
        <fullName evidence="1">Nucleotidyltransferase domain-containing protein</fullName>
    </submittedName>
</protein>
<keyword evidence="2" id="KW-1185">Reference proteome</keyword>
<dbReference type="InterPro" id="IPR018775">
    <property type="entry name" value="RlaP"/>
</dbReference>
<proteinExistence type="predicted"/>
<comment type="caution">
    <text evidence="1">The sequence shown here is derived from an EMBL/GenBank/DDBJ whole genome shotgun (WGS) entry which is preliminary data.</text>
</comment>
<dbReference type="RefSeq" id="WP_254082762.1">
    <property type="nucleotide sequence ID" value="NZ_JAHESE010000001.1"/>
</dbReference>
<sequence>MTLQELEYDTTHLLLKCVSGSQAYGLALPHSDTDIKGIFILPRRAYYGMEYIDQINNETNDVMYYEIGKIVDLLVKNNPNILELLSTPDDCILYRHPVLAQLRPEIFLSKLCNQTFGQYAYAQIKKARGLNKKILNPVAEVRKTILDFCYVFEGQGALPLVAWLKKKQYRQEDCGLVRVDHMREVYVLFHQSQTDRKLQGITSSPAADEVSLSSVPAGPEPPATVYFNKDGYSVYCKEYRQYWEWASTRNEARYKNTLSHGRNYDAKNIMHVFRILNMAQEIAREGRVNVRRPDREWLLRIRAGEFLYEDLLKQAEEKVHHVDHLFKTADLPDMPDVQRAEEALIGIREELYTKSLDQHHV</sequence>
<dbReference type="Pfam" id="PF10127">
    <property type="entry name" value="RlaP"/>
    <property type="match status" value="1"/>
</dbReference>
<dbReference type="AlphaFoldDB" id="A0AAP2GU78"/>
<accession>A0AAP2GU78</accession>
<evidence type="ECO:0000313" key="1">
    <source>
        <dbReference type="EMBL" id="MBT1707187.1"/>
    </source>
</evidence>
<evidence type="ECO:0000313" key="2">
    <source>
        <dbReference type="Proteomes" id="UP001319080"/>
    </source>
</evidence>
<organism evidence="1 2">
    <name type="scientific">Dawidia cretensis</name>
    <dbReference type="NCBI Taxonomy" id="2782350"/>
    <lineage>
        <taxon>Bacteria</taxon>
        <taxon>Pseudomonadati</taxon>
        <taxon>Bacteroidota</taxon>
        <taxon>Cytophagia</taxon>
        <taxon>Cytophagales</taxon>
        <taxon>Chryseotaleaceae</taxon>
        <taxon>Dawidia</taxon>
    </lineage>
</organism>
<dbReference type="EMBL" id="JAHESE010000001">
    <property type="protein sequence ID" value="MBT1707187.1"/>
    <property type="molecule type" value="Genomic_DNA"/>
</dbReference>
<dbReference type="PANTHER" id="PTHR34817">
    <property type="entry name" value="NUCLEOTIDYLTRANSFERASE"/>
    <property type="match status" value="1"/>
</dbReference>
<gene>
    <name evidence="1" type="ORF">KK062_03080</name>
</gene>
<reference evidence="1 2" key="1">
    <citation type="submission" date="2021-05" db="EMBL/GenBank/DDBJ databases">
        <title>A Polyphasic approach of four new species of the genus Ohtaekwangia: Ohtaekwangia histidinii sp. nov., Ohtaekwangia cretensis sp. nov., Ohtaekwangia indiensis sp. nov., Ohtaekwangia reichenbachii sp. nov. from diverse environment.</title>
        <authorList>
            <person name="Octaviana S."/>
        </authorList>
    </citation>
    <scope>NUCLEOTIDE SEQUENCE [LARGE SCALE GENOMIC DNA]</scope>
    <source>
        <strain evidence="1 2">PWU5</strain>
    </source>
</reference>
<dbReference type="PANTHER" id="PTHR34817:SF1">
    <property type="entry name" value="NUCLEOTIDYLTRANSFERASE"/>
    <property type="match status" value="1"/>
</dbReference>
<dbReference type="Proteomes" id="UP001319080">
    <property type="component" value="Unassembled WGS sequence"/>
</dbReference>